<dbReference type="CDD" id="cd00130">
    <property type="entry name" value="PAS"/>
    <property type="match status" value="2"/>
</dbReference>
<sequence length="437" mass="48614">MFGFSPSKKETTTSFVQDDNADLINSLKEFCATITFSPDGVIMDANDLFLNAVGYSLDEIKGQHHRMFCHQQEVDSIEYASFWNKLAQGESHKGQFLRQRKDGSNLWLEATYFPVKQNGQVVKVFKIATDITAEKIRTQAQDALLNAIDRSNATIEFQPDGTIITANKNFIDTLGYNSVRDIQGKHHRMFCHDEFYQEHPHFWQELASGQTKSGLFLRKDRDGNNVWIEATYNPVYDLQGNVIRIVKVASNVTERMECQLSVQNAAGLAHQSTEKTAENSAHGSKLLRQSVESSNVIIEQVNRSESLVEDLNHQSEEISKIVTTIGAIAEQTNLLALNAAIEAARAGENGRGFAVVADEVRTLAARTSSSTDEISTMVNKNNQLVGEVRNSMGQVTEQVAKNEQLINEASTIIDDILQGANEAYKSIGELVARAEKH</sequence>
<name>A0A4R6X6A6_9GAMM</name>
<keyword evidence="8" id="KW-1185">Reference proteome</keyword>
<dbReference type="OrthoDB" id="9765776at2"/>
<evidence type="ECO:0000256" key="4">
    <source>
        <dbReference type="PROSITE-ProRule" id="PRU00284"/>
    </source>
</evidence>
<organism evidence="7 8">
    <name type="scientific">Marinomonas communis</name>
    <dbReference type="NCBI Taxonomy" id="28254"/>
    <lineage>
        <taxon>Bacteria</taxon>
        <taxon>Pseudomonadati</taxon>
        <taxon>Pseudomonadota</taxon>
        <taxon>Gammaproteobacteria</taxon>
        <taxon>Oceanospirillales</taxon>
        <taxon>Oceanospirillaceae</taxon>
        <taxon>Marinomonas</taxon>
    </lineage>
</organism>
<dbReference type="GO" id="GO:0007165">
    <property type="term" value="P:signal transduction"/>
    <property type="evidence" value="ECO:0007669"/>
    <property type="project" value="UniProtKB-KW"/>
</dbReference>
<dbReference type="GO" id="GO:0004888">
    <property type="term" value="F:transmembrane signaling receptor activity"/>
    <property type="evidence" value="ECO:0007669"/>
    <property type="project" value="InterPro"/>
</dbReference>
<dbReference type="InterPro" id="IPR000014">
    <property type="entry name" value="PAS"/>
</dbReference>
<dbReference type="InterPro" id="IPR000700">
    <property type="entry name" value="PAS-assoc_C"/>
</dbReference>
<evidence type="ECO:0000259" key="5">
    <source>
        <dbReference type="PROSITE" id="PS50111"/>
    </source>
</evidence>
<dbReference type="PROSITE" id="PS50113">
    <property type="entry name" value="PAC"/>
    <property type="match status" value="1"/>
</dbReference>
<dbReference type="GO" id="GO:0006935">
    <property type="term" value="P:chemotaxis"/>
    <property type="evidence" value="ECO:0007669"/>
    <property type="project" value="InterPro"/>
</dbReference>
<protein>
    <submittedName>
        <fullName evidence="7">Methyl-accepting chemotaxis sensory transducer with Pas/Pac sensor</fullName>
    </submittedName>
</protein>
<dbReference type="SUPFAM" id="SSF58104">
    <property type="entry name" value="Methyl-accepting chemotaxis protein (MCP) signaling domain"/>
    <property type="match status" value="1"/>
</dbReference>
<comment type="similarity">
    <text evidence="3">Belongs to the methyl-accepting chemotaxis (MCP) protein family.</text>
</comment>
<proteinExistence type="inferred from homology"/>
<dbReference type="GO" id="GO:0016020">
    <property type="term" value="C:membrane"/>
    <property type="evidence" value="ECO:0007669"/>
    <property type="project" value="UniProtKB-SubCell"/>
</dbReference>
<dbReference type="PROSITE" id="PS50111">
    <property type="entry name" value="CHEMOTAXIS_TRANSDUC_2"/>
    <property type="match status" value="1"/>
</dbReference>
<evidence type="ECO:0000256" key="2">
    <source>
        <dbReference type="ARBA" id="ARBA00023224"/>
    </source>
</evidence>
<evidence type="ECO:0000256" key="1">
    <source>
        <dbReference type="ARBA" id="ARBA00004370"/>
    </source>
</evidence>
<dbReference type="Gene3D" id="1.10.287.950">
    <property type="entry name" value="Methyl-accepting chemotaxis protein"/>
    <property type="match status" value="1"/>
</dbReference>
<dbReference type="SMART" id="SM00086">
    <property type="entry name" value="PAC"/>
    <property type="match status" value="2"/>
</dbReference>
<gene>
    <name evidence="7" type="ORF">C8D85_2491</name>
</gene>
<dbReference type="NCBIfam" id="TIGR00229">
    <property type="entry name" value="sensory_box"/>
    <property type="match status" value="2"/>
</dbReference>
<dbReference type="EMBL" id="SNZA01000004">
    <property type="protein sequence ID" value="TDR12457.1"/>
    <property type="molecule type" value="Genomic_DNA"/>
</dbReference>
<evidence type="ECO:0000259" key="6">
    <source>
        <dbReference type="PROSITE" id="PS50113"/>
    </source>
</evidence>
<dbReference type="AlphaFoldDB" id="A0A4R6X6A6"/>
<comment type="caution">
    <text evidence="7">The sequence shown here is derived from an EMBL/GenBank/DDBJ whole genome shotgun (WGS) entry which is preliminary data.</text>
</comment>
<dbReference type="InterPro" id="IPR001610">
    <property type="entry name" value="PAC"/>
</dbReference>
<dbReference type="Gene3D" id="3.30.450.20">
    <property type="entry name" value="PAS domain"/>
    <property type="match status" value="2"/>
</dbReference>
<dbReference type="PRINTS" id="PR00260">
    <property type="entry name" value="CHEMTRNSDUCR"/>
</dbReference>
<reference evidence="7 8" key="1">
    <citation type="submission" date="2019-03" db="EMBL/GenBank/DDBJ databases">
        <title>Genomic Encyclopedia of Type Strains, Phase IV (KMG-IV): sequencing the most valuable type-strain genomes for metagenomic binning, comparative biology and taxonomic classification.</title>
        <authorList>
            <person name="Goeker M."/>
        </authorList>
    </citation>
    <scope>NUCLEOTIDE SEQUENCE [LARGE SCALE GENOMIC DNA]</scope>
    <source>
        <strain evidence="7 8">DSM 5604</strain>
    </source>
</reference>
<dbReference type="SMART" id="SM00283">
    <property type="entry name" value="MA"/>
    <property type="match status" value="1"/>
</dbReference>
<dbReference type="InterPro" id="IPR004090">
    <property type="entry name" value="Chemotax_Me-accpt_rcpt"/>
</dbReference>
<comment type="subcellular location">
    <subcellularLocation>
        <location evidence="1">Membrane</location>
    </subcellularLocation>
</comment>
<dbReference type="Pfam" id="PF00015">
    <property type="entry name" value="MCPsignal"/>
    <property type="match status" value="1"/>
</dbReference>
<feature type="domain" description="PAC" evidence="6">
    <location>
        <begin position="210"/>
        <end position="264"/>
    </location>
</feature>
<dbReference type="InterPro" id="IPR013655">
    <property type="entry name" value="PAS_fold_3"/>
</dbReference>
<keyword evidence="2 4" id="KW-0807">Transducer</keyword>
<dbReference type="InterPro" id="IPR035965">
    <property type="entry name" value="PAS-like_dom_sf"/>
</dbReference>
<dbReference type="InterPro" id="IPR004089">
    <property type="entry name" value="MCPsignal_dom"/>
</dbReference>
<evidence type="ECO:0000313" key="7">
    <source>
        <dbReference type="EMBL" id="TDR12457.1"/>
    </source>
</evidence>
<evidence type="ECO:0000313" key="8">
    <source>
        <dbReference type="Proteomes" id="UP000295729"/>
    </source>
</evidence>
<dbReference type="SMART" id="SM00091">
    <property type="entry name" value="PAS"/>
    <property type="match status" value="2"/>
</dbReference>
<evidence type="ECO:0000256" key="3">
    <source>
        <dbReference type="ARBA" id="ARBA00029447"/>
    </source>
</evidence>
<dbReference type="PANTHER" id="PTHR32089:SF112">
    <property type="entry name" value="LYSOZYME-LIKE PROTEIN-RELATED"/>
    <property type="match status" value="1"/>
</dbReference>
<dbReference type="Proteomes" id="UP000295729">
    <property type="component" value="Unassembled WGS sequence"/>
</dbReference>
<dbReference type="RefSeq" id="WP_133563180.1">
    <property type="nucleotide sequence ID" value="NZ_SNZA01000004.1"/>
</dbReference>
<feature type="domain" description="Methyl-accepting transducer" evidence="5">
    <location>
        <begin position="244"/>
        <end position="437"/>
    </location>
</feature>
<dbReference type="Pfam" id="PF08447">
    <property type="entry name" value="PAS_3"/>
    <property type="match status" value="2"/>
</dbReference>
<accession>A0A4R6X6A6</accession>
<dbReference type="PANTHER" id="PTHR32089">
    <property type="entry name" value="METHYL-ACCEPTING CHEMOTAXIS PROTEIN MCPB"/>
    <property type="match status" value="1"/>
</dbReference>
<dbReference type="SUPFAM" id="SSF55785">
    <property type="entry name" value="PYP-like sensor domain (PAS domain)"/>
    <property type="match status" value="2"/>
</dbReference>